<accession>A0AAE2V0E8</accession>
<reference evidence="1" key="1">
    <citation type="submission" date="2020-11" db="EMBL/GenBank/DDBJ databases">
        <authorList>
            <person name="Thieme N."/>
            <person name="Liebl W."/>
            <person name="Zverlov V."/>
        </authorList>
    </citation>
    <scope>NUCLEOTIDE SEQUENCE</scope>
    <source>
        <strain evidence="1">NT08</strain>
    </source>
</reference>
<dbReference type="Proteomes" id="UP000631418">
    <property type="component" value="Unassembled WGS sequence"/>
</dbReference>
<evidence type="ECO:0000313" key="2">
    <source>
        <dbReference type="Proteomes" id="UP000631418"/>
    </source>
</evidence>
<dbReference type="AlphaFoldDB" id="A0AAE2V0E8"/>
<proteinExistence type="predicted"/>
<comment type="caution">
    <text evidence="1">The sequence shown here is derived from an EMBL/GenBank/DDBJ whole genome shotgun (WGS) entry which is preliminary data.</text>
</comment>
<gene>
    <name evidence="1" type="ORF">IS491_03990</name>
</gene>
<protein>
    <submittedName>
        <fullName evidence="1">Cyclic lactone autoinducer peptide</fullName>
    </submittedName>
</protein>
<dbReference type="InterPro" id="IPR009229">
    <property type="entry name" value="AgrD"/>
</dbReference>
<name>A0AAE2V0E8_CLOBE</name>
<dbReference type="EMBL" id="JADOEF010000001">
    <property type="protein sequence ID" value="MBF7807867.1"/>
    <property type="molecule type" value="Genomic_DNA"/>
</dbReference>
<sequence length="39" mass="4412">MQKLTKIFSTLLINLFGLISNTSCAGYYGEPDYPEELLK</sequence>
<dbReference type="NCBIfam" id="TIGR04223">
    <property type="entry name" value="quorum_AgrD"/>
    <property type="match status" value="1"/>
</dbReference>
<organism evidence="1 2">
    <name type="scientific">Clostridium beijerinckii</name>
    <name type="common">Clostridium MP</name>
    <dbReference type="NCBI Taxonomy" id="1520"/>
    <lineage>
        <taxon>Bacteria</taxon>
        <taxon>Bacillati</taxon>
        <taxon>Bacillota</taxon>
        <taxon>Clostridia</taxon>
        <taxon>Eubacteriales</taxon>
        <taxon>Clostridiaceae</taxon>
        <taxon>Clostridium</taxon>
    </lineage>
</organism>
<dbReference type="RefSeq" id="WP_085953352.1">
    <property type="nucleotide sequence ID" value="NZ_CP053893.1"/>
</dbReference>
<evidence type="ECO:0000313" key="1">
    <source>
        <dbReference type="EMBL" id="MBF7807867.1"/>
    </source>
</evidence>